<keyword evidence="12 16" id="KW-0472">Membrane</keyword>
<dbReference type="Proteomes" id="UP000054383">
    <property type="component" value="Unassembled WGS sequence"/>
</dbReference>
<evidence type="ECO:0000256" key="13">
    <source>
        <dbReference type="ARBA" id="ARBA00023163"/>
    </source>
</evidence>
<accession>A0A0U1M194</accession>
<evidence type="ECO:0000256" key="9">
    <source>
        <dbReference type="ARBA" id="ARBA00022989"/>
    </source>
</evidence>
<evidence type="ECO:0000256" key="5">
    <source>
        <dbReference type="ARBA" id="ARBA00014495"/>
    </source>
</evidence>
<keyword evidence="7 16" id="KW-0812">Transmembrane</keyword>
<dbReference type="Gene3D" id="4.10.240.10">
    <property type="entry name" value="Zn(2)-C6 fungal-type DNA-binding domain"/>
    <property type="match status" value="1"/>
</dbReference>
<keyword evidence="14" id="KW-0539">Nucleus</keyword>
<feature type="transmembrane region" description="Helical" evidence="16">
    <location>
        <begin position="822"/>
        <end position="842"/>
    </location>
</feature>
<dbReference type="UniPathway" id="UPA00196"/>
<feature type="transmembrane region" description="Helical" evidence="16">
    <location>
        <begin position="718"/>
        <end position="737"/>
    </location>
</feature>
<organism evidence="18 19">
    <name type="scientific">Talaromyces islandicus</name>
    <name type="common">Penicillium islandicum</name>
    <dbReference type="NCBI Taxonomy" id="28573"/>
    <lineage>
        <taxon>Eukaryota</taxon>
        <taxon>Fungi</taxon>
        <taxon>Dikarya</taxon>
        <taxon>Ascomycota</taxon>
        <taxon>Pezizomycotina</taxon>
        <taxon>Eurotiomycetes</taxon>
        <taxon>Eurotiomycetidae</taxon>
        <taxon>Eurotiales</taxon>
        <taxon>Trichocomaceae</taxon>
        <taxon>Talaromyces</taxon>
        <taxon>Talaromyces sect. Islandici</taxon>
    </lineage>
</organism>
<dbReference type="InterPro" id="IPR007219">
    <property type="entry name" value="XnlR_reg_dom"/>
</dbReference>
<sequence length="1074" mass="117433">MSDLDRATQACLPCRQKKRRCDKVLPSCTLCSRLSRECSYPEGASPCAENVPFLRQRIQQLEEQLATATAATTAASTNTDPPWTTPPDSTNSSIFSLTEPVHTHAPFTSLFFLDGEAFGHARPPFPKPSISMPADVGLMLGGAAGVQNLLDVFFSTAHVWFPFISKARLCKQTMDPASLPADSVLLFLCMQMLCQSPRANDSIGGMSLYSFVKQLFTAVQGSGLLTLNLMQAAILIALYEICHALYPAAYLSTGHCARLGYSLGLHNKQAAQVLPKPATWGGNEEIKRVWYAVMILDRYVNIGNEKHPLASGDFDSNGTLPADDQVWNHGEVGVTQPIFITSSAPVKAGGYARSCQAAHLLGRVLEHRDDEAMQGAFRFTSAMQIHSTLDALVSSIAPETETTPDQLGTAFGLLASARFTLYDPYSCTASNHGQATMEEMQMQSISLDGLKRTASDVLQYLQYLHDHVKFDLTRASPLLCDCIYQASATFLWLQHENGDPQMTVALTIMTDILRDWSTRWELAGEYLKLLDISRRRMPIGTQDLRGCGDPLMPAQQHFLSLPTLVFFHLPKSSELFPQSDLHLTMDQAYKARKEAFVSDHLGGSIGEINFVTLVASASALLWAALQSRLSFFTPCSPVALFTDFLLNACAILFATTLYSASPLLLNILLVSPAVLLALTSKPRSPQKAKPPRSGGEKKAADNDLDPFPAHPFLTTYRAAMMVVTCSSILAVDFPVFPRRFAKVENWGTSLMDLGVGSFVFSAGLVSARSVLKSNGTSTLINRLMASFRHSIPLLVLGFVRLYSVKGLDYAEHVTEYGVHWNFFFTLALLPPFVEIFHSLYAVIPSYEVLALVAATLYQVALESTDLKAYILVSPRGPDLLSKNREGIFSFIGYLAIFLAGRGTGLKVIPRGTSGGVSPQQARRGVLRSLVIGALGWSVLFIFNSTAAFGYGAKIPVSRRLANMPYVLWVAAFNNAQIFLFCITETLFFPGVHKATDKATETEKSKFATSRVMAAFNKNGLPVFLVANLLTGAVNLTFNTLDANTWEAMAILTGYVAVVTGVALTLDYFNLKLRL</sequence>
<dbReference type="CDD" id="cd12148">
    <property type="entry name" value="fungal_TF_MHR"/>
    <property type="match status" value="1"/>
</dbReference>
<protein>
    <recommendedName>
        <fullName evidence="5">GPI-anchored wall transfer protein 1</fullName>
    </recommendedName>
</protein>
<feature type="transmembrane region" description="Helical" evidence="16">
    <location>
        <begin position="637"/>
        <end position="657"/>
    </location>
</feature>
<dbReference type="PROSITE" id="PS50048">
    <property type="entry name" value="ZN2_CY6_FUNGAL_2"/>
    <property type="match status" value="1"/>
</dbReference>
<evidence type="ECO:0000256" key="14">
    <source>
        <dbReference type="ARBA" id="ARBA00023242"/>
    </source>
</evidence>
<proteinExistence type="inferred from homology"/>
<dbReference type="PANTHER" id="PTHR20661">
    <property type="entry name" value="PHOSPHATIDYLINOSITOL-GLYCAN BIOSYNTHESIS CLASS W PROTEIN"/>
    <property type="match status" value="1"/>
</dbReference>
<dbReference type="Pfam" id="PF00172">
    <property type="entry name" value="Zn_clus"/>
    <property type="match status" value="1"/>
</dbReference>
<evidence type="ECO:0000256" key="11">
    <source>
        <dbReference type="ARBA" id="ARBA00023125"/>
    </source>
</evidence>
<dbReference type="GO" id="GO:0006351">
    <property type="term" value="P:DNA-templated transcription"/>
    <property type="evidence" value="ECO:0007669"/>
    <property type="project" value="InterPro"/>
</dbReference>
<evidence type="ECO:0000256" key="16">
    <source>
        <dbReference type="SAM" id="Phobius"/>
    </source>
</evidence>
<evidence type="ECO:0000256" key="15">
    <source>
        <dbReference type="SAM" id="MobiDB-lite"/>
    </source>
</evidence>
<dbReference type="InterPro" id="IPR036864">
    <property type="entry name" value="Zn2-C6_fun-type_DNA-bd_sf"/>
</dbReference>
<dbReference type="GO" id="GO:0006506">
    <property type="term" value="P:GPI anchor biosynthetic process"/>
    <property type="evidence" value="ECO:0007669"/>
    <property type="project" value="UniProtKB-UniPathway"/>
</dbReference>
<comment type="function">
    <text evidence="1">Probable acetyltransferase, which acetylates the inositol ring of phosphatidylinositol during biosynthesis of GPI-anchor.</text>
</comment>
<evidence type="ECO:0000256" key="2">
    <source>
        <dbReference type="ARBA" id="ARBA00004477"/>
    </source>
</evidence>
<evidence type="ECO:0000313" key="18">
    <source>
        <dbReference type="EMBL" id="CRG89317.1"/>
    </source>
</evidence>
<dbReference type="GO" id="GO:0072659">
    <property type="term" value="P:protein localization to plasma membrane"/>
    <property type="evidence" value="ECO:0007669"/>
    <property type="project" value="TreeGrafter"/>
</dbReference>
<evidence type="ECO:0000313" key="19">
    <source>
        <dbReference type="Proteomes" id="UP000054383"/>
    </source>
</evidence>
<evidence type="ECO:0000256" key="6">
    <source>
        <dbReference type="ARBA" id="ARBA00022502"/>
    </source>
</evidence>
<feature type="transmembrane region" description="Helical" evidence="16">
    <location>
        <begin position="783"/>
        <end position="802"/>
    </location>
</feature>
<keyword evidence="10" id="KW-0805">Transcription regulation</keyword>
<dbReference type="SMART" id="SM00066">
    <property type="entry name" value="GAL4"/>
    <property type="match status" value="1"/>
</dbReference>
<evidence type="ECO:0000259" key="17">
    <source>
        <dbReference type="PROSITE" id="PS50048"/>
    </source>
</evidence>
<dbReference type="AlphaFoldDB" id="A0A0U1M194"/>
<dbReference type="CDD" id="cd00067">
    <property type="entry name" value="GAL4"/>
    <property type="match status" value="1"/>
</dbReference>
<feature type="region of interest" description="Disordered" evidence="15">
    <location>
        <begin position="65"/>
        <end position="89"/>
    </location>
</feature>
<feature type="transmembrane region" description="Helical" evidence="16">
    <location>
        <begin position="1019"/>
        <end position="1037"/>
    </location>
</feature>
<feature type="transmembrane region" description="Helical" evidence="16">
    <location>
        <begin position="1049"/>
        <end position="1068"/>
    </location>
</feature>
<dbReference type="SUPFAM" id="SSF57701">
    <property type="entry name" value="Zn2/Cys6 DNA-binding domain"/>
    <property type="match status" value="1"/>
</dbReference>
<reference evidence="18 19" key="1">
    <citation type="submission" date="2015-04" db="EMBL/GenBank/DDBJ databases">
        <authorList>
            <person name="Syromyatnikov M.Y."/>
            <person name="Popov V.N."/>
        </authorList>
    </citation>
    <scope>NUCLEOTIDE SEQUENCE [LARGE SCALE GENOMIC DNA]</scope>
    <source>
        <strain evidence="18">WF-38-12</strain>
    </source>
</reference>
<feature type="transmembrane region" description="Helical" evidence="16">
    <location>
        <begin position="749"/>
        <end position="771"/>
    </location>
</feature>
<dbReference type="EMBL" id="CVMT01000006">
    <property type="protein sequence ID" value="CRG89317.1"/>
    <property type="molecule type" value="Genomic_DNA"/>
</dbReference>
<keyword evidence="13" id="KW-0804">Transcription</keyword>
<feature type="transmembrane region" description="Helical" evidence="16">
    <location>
        <begin position="890"/>
        <end position="908"/>
    </location>
</feature>
<feature type="region of interest" description="Disordered" evidence="15">
    <location>
        <begin position="682"/>
        <end position="703"/>
    </location>
</feature>
<comment type="subcellular location">
    <subcellularLocation>
        <location evidence="2">Endoplasmic reticulum membrane</location>
        <topology evidence="2">Multi-pass membrane protein</topology>
    </subcellularLocation>
</comment>
<keyword evidence="11" id="KW-0238">DNA-binding</keyword>
<dbReference type="GO" id="GO:0005789">
    <property type="term" value="C:endoplasmic reticulum membrane"/>
    <property type="evidence" value="ECO:0007669"/>
    <property type="project" value="UniProtKB-SubCell"/>
</dbReference>
<keyword evidence="6" id="KW-0337">GPI-anchor biosynthesis</keyword>
<evidence type="ECO:0000256" key="10">
    <source>
        <dbReference type="ARBA" id="ARBA00023015"/>
    </source>
</evidence>
<keyword evidence="19" id="KW-1185">Reference proteome</keyword>
<dbReference type="PANTHER" id="PTHR20661:SF0">
    <property type="entry name" value="PHOSPHATIDYLINOSITOL-GLYCAN BIOSYNTHESIS CLASS W PROTEIN"/>
    <property type="match status" value="1"/>
</dbReference>
<feature type="transmembrane region" description="Helical" evidence="16">
    <location>
        <begin position="965"/>
        <end position="988"/>
    </location>
</feature>
<feature type="transmembrane region" description="Helical" evidence="16">
    <location>
        <begin position="929"/>
        <end position="950"/>
    </location>
</feature>
<dbReference type="GO" id="GO:0008270">
    <property type="term" value="F:zinc ion binding"/>
    <property type="evidence" value="ECO:0007669"/>
    <property type="project" value="InterPro"/>
</dbReference>
<feature type="transmembrane region" description="Helical" evidence="16">
    <location>
        <begin position="608"/>
        <end position="625"/>
    </location>
</feature>
<dbReference type="GO" id="GO:0000981">
    <property type="term" value="F:DNA-binding transcription factor activity, RNA polymerase II-specific"/>
    <property type="evidence" value="ECO:0007669"/>
    <property type="project" value="InterPro"/>
</dbReference>
<dbReference type="GO" id="GO:0003677">
    <property type="term" value="F:DNA binding"/>
    <property type="evidence" value="ECO:0007669"/>
    <property type="project" value="UniProtKB-KW"/>
</dbReference>
<dbReference type="InterPro" id="IPR009447">
    <property type="entry name" value="PIGW/GWT1"/>
</dbReference>
<name>A0A0U1M194_TALIS</name>
<evidence type="ECO:0000256" key="3">
    <source>
        <dbReference type="ARBA" id="ARBA00004687"/>
    </source>
</evidence>
<evidence type="ECO:0000256" key="8">
    <source>
        <dbReference type="ARBA" id="ARBA00022723"/>
    </source>
</evidence>
<dbReference type="GO" id="GO:0032216">
    <property type="term" value="F:glucosaminyl-phosphatidylinositol O-acyltransferase activity"/>
    <property type="evidence" value="ECO:0007669"/>
    <property type="project" value="TreeGrafter"/>
</dbReference>
<keyword evidence="9 16" id="KW-1133">Transmembrane helix</keyword>
<comment type="similarity">
    <text evidence="4">Belongs to the PIGW family.</text>
</comment>
<dbReference type="OrthoDB" id="15270at2759"/>
<dbReference type="InterPro" id="IPR001138">
    <property type="entry name" value="Zn2Cys6_DnaBD"/>
</dbReference>
<dbReference type="Pfam" id="PF04082">
    <property type="entry name" value="Fungal_trans"/>
    <property type="match status" value="1"/>
</dbReference>
<dbReference type="PROSITE" id="PS00463">
    <property type="entry name" value="ZN2_CY6_FUNGAL_1"/>
    <property type="match status" value="1"/>
</dbReference>
<evidence type="ECO:0000256" key="4">
    <source>
        <dbReference type="ARBA" id="ARBA00007559"/>
    </source>
</evidence>
<comment type="pathway">
    <text evidence="3">Glycolipid biosynthesis; glycosylphosphatidylinositol-anchor biosynthesis.</text>
</comment>
<feature type="domain" description="Zn(2)-C6 fungal-type" evidence="17">
    <location>
        <begin position="10"/>
        <end position="40"/>
    </location>
</feature>
<evidence type="ECO:0000256" key="1">
    <source>
        <dbReference type="ARBA" id="ARBA00002531"/>
    </source>
</evidence>
<evidence type="ECO:0000256" key="12">
    <source>
        <dbReference type="ARBA" id="ARBA00023136"/>
    </source>
</evidence>
<evidence type="ECO:0000256" key="7">
    <source>
        <dbReference type="ARBA" id="ARBA00022692"/>
    </source>
</evidence>
<keyword evidence="8" id="KW-0479">Metal-binding</keyword>
<dbReference type="Pfam" id="PF06423">
    <property type="entry name" value="GWT1"/>
    <property type="match status" value="1"/>
</dbReference>
<dbReference type="STRING" id="28573.A0A0U1M194"/>
<gene>
    <name evidence="18" type="ORF">PISL3812_06353</name>
</gene>